<dbReference type="EMBL" id="JAUSRF010000009">
    <property type="protein sequence ID" value="MDP9838339.1"/>
    <property type="molecule type" value="Genomic_DNA"/>
</dbReference>
<name>A0ABT9PWR7_9HYPH</name>
<dbReference type="InterPro" id="IPR036514">
    <property type="entry name" value="SGNH_hydro_sf"/>
</dbReference>
<evidence type="ECO:0008006" key="3">
    <source>
        <dbReference type="Google" id="ProtNLM"/>
    </source>
</evidence>
<proteinExistence type="predicted"/>
<reference evidence="1 2" key="1">
    <citation type="submission" date="2023-07" db="EMBL/GenBank/DDBJ databases">
        <title>Sorghum-associated microbial communities from plants grown in Nebraska, USA.</title>
        <authorList>
            <person name="Schachtman D."/>
        </authorList>
    </citation>
    <scope>NUCLEOTIDE SEQUENCE [LARGE SCALE GENOMIC DNA]</scope>
    <source>
        <strain evidence="1 2">DS1307</strain>
    </source>
</reference>
<evidence type="ECO:0000313" key="2">
    <source>
        <dbReference type="Proteomes" id="UP001241472"/>
    </source>
</evidence>
<comment type="caution">
    <text evidence="1">The sequence shown here is derived from an EMBL/GenBank/DDBJ whole genome shotgun (WGS) entry which is preliminary data.</text>
</comment>
<gene>
    <name evidence="1" type="ORF">J2T09_003106</name>
</gene>
<accession>A0ABT9PWR7</accession>
<evidence type="ECO:0000313" key="1">
    <source>
        <dbReference type="EMBL" id="MDP9838339.1"/>
    </source>
</evidence>
<dbReference type="RefSeq" id="WP_306836127.1">
    <property type="nucleotide sequence ID" value="NZ_JAUSRF010000009.1"/>
</dbReference>
<protein>
    <recommendedName>
        <fullName evidence="3">SGNH/GDSL hydrolase family protein</fullName>
    </recommendedName>
</protein>
<dbReference type="Proteomes" id="UP001241472">
    <property type="component" value="Unassembled WGS sequence"/>
</dbReference>
<dbReference type="Gene3D" id="3.40.50.1110">
    <property type="entry name" value="SGNH hydrolase"/>
    <property type="match status" value="1"/>
</dbReference>
<organism evidence="1 2">
    <name type="scientific">Neorhizobium huautlense</name>
    <dbReference type="NCBI Taxonomy" id="67774"/>
    <lineage>
        <taxon>Bacteria</taxon>
        <taxon>Pseudomonadati</taxon>
        <taxon>Pseudomonadota</taxon>
        <taxon>Alphaproteobacteria</taxon>
        <taxon>Hyphomicrobiales</taxon>
        <taxon>Rhizobiaceae</taxon>
        <taxon>Rhizobium/Agrobacterium group</taxon>
        <taxon>Neorhizobium</taxon>
    </lineage>
</organism>
<sequence length="276" mass="30478">MFQVNRAAVLAAILVGTLFLLPPFNTWPGKAKERLQDALDGRPETTALFVGNSRTFYHDMPHMVRLIANSAGYQKKLHIEMEAKPSISLAQHLKNPQTRALIDRPWDHVVLQVLSSEQYSAQTAGEAWDVAAGLIREVQANGARPAMFVTWRYTDQCRNNAGMPASAAGLSPEGYPGMHANIQEQHARLAALTGVDLVNVGLVWEVLQAQPRDFVLYDDCNHPSIYGSYLSALMFYAYFSGNDVTDVTYRPDEISPDDAVIIRNAVSRYLAGKAGT</sequence>
<keyword evidence="2" id="KW-1185">Reference proteome</keyword>